<dbReference type="AlphaFoldDB" id="A0A3N6PDR7"/>
<dbReference type="InterPro" id="IPR037165">
    <property type="entry name" value="AldOxase/xan_DH_Mopterin-bd_sf"/>
</dbReference>
<dbReference type="InterPro" id="IPR016208">
    <property type="entry name" value="Ald_Oxase/xanthine_DH-like"/>
</dbReference>
<dbReference type="SMART" id="SM01008">
    <property type="entry name" value="Ald_Xan_dh_C"/>
    <property type="match status" value="1"/>
</dbReference>
<dbReference type="InterPro" id="IPR036856">
    <property type="entry name" value="Ald_Oxase/Xan_DH_a/b_sf"/>
</dbReference>
<feature type="domain" description="Aldehyde oxidase/xanthine dehydrogenase a/b hammerhead" evidence="3">
    <location>
        <begin position="19"/>
        <end position="127"/>
    </location>
</feature>
<dbReference type="Pfam" id="PF20256">
    <property type="entry name" value="MoCoBD_2"/>
    <property type="match status" value="1"/>
</dbReference>
<dbReference type="GO" id="GO:0005506">
    <property type="term" value="F:iron ion binding"/>
    <property type="evidence" value="ECO:0007669"/>
    <property type="project" value="InterPro"/>
</dbReference>
<dbReference type="SUPFAM" id="SSF56003">
    <property type="entry name" value="Molybdenum cofactor-binding domain"/>
    <property type="match status" value="1"/>
</dbReference>
<evidence type="ECO:0000256" key="1">
    <source>
        <dbReference type="ARBA" id="ARBA00022505"/>
    </source>
</evidence>
<dbReference type="OrthoDB" id="41753at2"/>
<dbReference type="Pfam" id="PF01315">
    <property type="entry name" value="Ald_Xan_dh_C"/>
    <property type="match status" value="1"/>
</dbReference>
<organism evidence="4 5">
    <name type="scientific">Okeania hirsuta</name>
    <dbReference type="NCBI Taxonomy" id="1458930"/>
    <lineage>
        <taxon>Bacteria</taxon>
        <taxon>Bacillati</taxon>
        <taxon>Cyanobacteriota</taxon>
        <taxon>Cyanophyceae</taxon>
        <taxon>Oscillatoriophycideae</taxon>
        <taxon>Oscillatoriales</taxon>
        <taxon>Microcoleaceae</taxon>
        <taxon>Okeania</taxon>
    </lineage>
</organism>
<evidence type="ECO:0000313" key="5">
    <source>
        <dbReference type="Proteomes" id="UP000269154"/>
    </source>
</evidence>
<dbReference type="EMBL" id="RCBY01000058">
    <property type="protein sequence ID" value="RQH43737.1"/>
    <property type="molecule type" value="Genomic_DNA"/>
</dbReference>
<name>A0A3N6PDR7_9CYAN</name>
<gene>
    <name evidence="4" type="ORF">D5R40_12495</name>
</gene>
<dbReference type="Pfam" id="PF02738">
    <property type="entry name" value="MoCoBD_1"/>
    <property type="match status" value="1"/>
</dbReference>
<accession>A0A3N6PDR7</accession>
<keyword evidence="2" id="KW-0560">Oxidoreductase</keyword>
<dbReference type="Gene3D" id="3.30.365.10">
    <property type="entry name" value="Aldehyde oxidase/xanthine dehydrogenase, molybdopterin binding domain"/>
    <property type="match status" value="4"/>
</dbReference>
<evidence type="ECO:0000256" key="2">
    <source>
        <dbReference type="ARBA" id="ARBA00023002"/>
    </source>
</evidence>
<dbReference type="PANTHER" id="PTHR11908">
    <property type="entry name" value="XANTHINE DEHYDROGENASE"/>
    <property type="match status" value="1"/>
</dbReference>
<proteinExistence type="predicted"/>
<comment type="caution">
    <text evidence="4">The sequence shown here is derived from an EMBL/GenBank/DDBJ whole genome shotgun (WGS) entry which is preliminary data.</text>
</comment>
<reference evidence="4 5" key="1">
    <citation type="journal article" date="2018" name="ACS Chem. Biol.">
        <title>Ketoreductase domain dysfunction expands chemodiversity: malyngamide biosynthesis in the cyanobacterium Okeania hirsuta.</title>
        <authorList>
            <person name="Moss N.A."/>
            <person name="Leao T."/>
            <person name="Rankin M."/>
            <person name="McCullough T.M."/>
            <person name="Qu P."/>
            <person name="Korobeynikov A."/>
            <person name="Smith J.L."/>
            <person name="Gerwick L."/>
            <person name="Gerwick W.H."/>
        </authorList>
    </citation>
    <scope>NUCLEOTIDE SEQUENCE [LARGE SCALE GENOMIC DNA]</scope>
    <source>
        <strain evidence="4 5">PAB10Feb10-1</strain>
    </source>
</reference>
<dbReference type="PANTHER" id="PTHR11908:SF132">
    <property type="entry name" value="ALDEHYDE OXIDASE 1-RELATED"/>
    <property type="match status" value="1"/>
</dbReference>
<keyword evidence="1" id="KW-0500">Molybdenum</keyword>
<evidence type="ECO:0000313" key="4">
    <source>
        <dbReference type="EMBL" id="RQH43737.1"/>
    </source>
</evidence>
<dbReference type="Proteomes" id="UP000269154">
    <property type="component" value="Unassembled WGS sequence"/>
</dbReference>
<sequence>MNKVIGKPINRVDGKLKVTGGARYTADMPVENLTYGVLIESTIAKGKITKLETIAAETAPGVLAVITHRNVPKFNQITFFPGGQSLPILQDENIYYQGQHIGIVVAKTLEQAQYAATLVKVEYKIEQPIIDIDTALQQGYKPERIFLDMLPAHSFWGDINSGRSQAEVLVEQTYSTPVEHHNPMEPSATLAVWEDDRLTLYDTTQAVSLTQETIAKVFEIPPENIRVICQYLGGGFGCKALIWPHTILTALAARYVQHPVKLALTRAQMYTSVGYRPPTRQHLTLGATKAGKLTLIKHIGENITSPFDEFAEAVAMATNMIYACPNLDTNYNLGSINTSTPTFMRAPGEAAGMFALESAMDELSYALELDPIELRLRNHADVEPATGHPWSSKSLKECYQRGAEIFGWKHRNPKPGSMSNGDRLIGWGMASATFPANSWPANAKVTIYNSGKILVESATHDLGTGTYTVMTQVAAEVLGVSLEQVEFKLGDTNLPKAPLTGNSTTASSVGSAVQAAAINARNKILEIAVSDSDSPLYQAKPEEIIFDSGKLLLQNNPTLGESYQEILTHHGGENIEAVGDNASKQKQPEYAKHSFGAVFVEVQVDRLLGEVRVKRCVGVYGAGRILNAKTARSQMIGGITWGIGMALMEHTVMSPHYGRILNHNLSDYLIPVQLDVPDIQVQFVEEEDPYVNALGTKGIGELSLVGVAAAIANAVYHATGKRIRDLPITPDKLLESS</sequence>
<dbReference type="GO" id="GO:0016491">
    <property type="term" value="F:oxidoreductase activity"/>
    <property type="evidence" value="ECO:0007669"/>
    <property type="project" value="UniProtKB-KW"/>
</dbReference>
<dbReference type="InterPro" id="IPR046867">
    <property type="entry name" value="AldOxase/xan_DH_MoCoBD2"/>
</dbReference>
<dbReference type="InterPro" id="IPR008274">
    <property type="entry name" value="AldOxase/xan_DH_MoCoBD1"/>
</dbReference>
<keyword evidence="5" id="KW-1185">Reference proteome</keyword>
<dbReference type="Gene3D" id="3.90.1170.50">
    <property type="entry name" value="Aldehyde oxidase/xanthine dehydrogenase, a/b hammerhead"/>
    <property type="match status" value="1"/>
</dbReference>
<dbReference type="RefSeq" id="WP_124154706.1">
    <property type="nucleotide sequence ID" value="NZ_CAWOLW010000534.1"/>
</dbReference>
<dbReference type="InterPro" id="IPR000674">
    <property type="entry name" value="Ald_Oxase/Xan_DH_a/b"/>
</dbReference>
<evidence type="ECO:0000259" key="3">
    <source>
        <dbReference type="SMART" id="SM01008"/>
    </source>
</evidence>
<dbReference type="SUPFAM" id="SSF54665">
    <property type="entry name" value="CO dehydrogenase molybdoprotein N-domain-like"/>
    <property type="match status" value="1"/>
</dbReference>
<protein>
    <submittedName>
        <fullName evidence="4">Xanthine dehydrogenase family protein molybdopterin-binding subunit</fullName>
    </submittedName>
</protein>